<name>A0A1S6IRU3_9LACT</name>
<dbReference type="InterPro" id="IPR051327">
    <property type="entry name" value="MATE_MepA_subfamily"/>
</dbReference>
<dbReference type="GO" id="GO:0005886">
    <property type="term" value="C:plasma membrane"/>
    <property type="evidence" value="ECO:0007669"/>
    <property type="project" value="UniProtKB-SubCell"/>
</dbReference>
<feature type="transmembrane region" description="Helical" evidence="7">
    <location>
        <begin position="270"/>
        <end position="297"/>
    </location>
</feature>
<dbReference type="PANTHER" id="PTHR43823">
    <property type="entry name" value="SPORULATION PROTEIN YKVU"/>
    <property type="match status" value="1"/>
</dbReference>
<dbReference type="InterPro" id="IPR048279">
    <property type="entry name" value="MdtK-like"/>
</dbReference>
<evidence type="ECO:0000256" key="3">
    <source>
        <dbReference type="ARBA" id="ARBA00022475"/>
    </source>
</evidence>
<evidence type="ECO:0000256" key="7">
    <source>
        <dbReference type="SAM" id="Phobius"/>
    </source>
</evidence>
<evidence type="ECO:0000256" key="6">
    <source>
        <dbReference type="ARBA" id="ARBA00023136"/>
    </source>
</evidence>
<dbReference type="NCBIfam" id="TIGR00797">
    <property type="entry name" value="matE"/>
    <property type="match status" value="1"/>
</dbReference>
<dbReference type="AlphaFoldDB" id="A0A1S6IRU3"/>
<dbReference type="InterPro" id="IPR002528">
    <property type="entry name" value="MATE_fam"/>
</dbReference>
<feature type="transmembrane region" description="Helical" evidence="7">
    <location>
        <begin position="134"/>
        <end position="158"/>
    </location>
</feature>
<evidence type="ECO:0000313" key="8">
    <source>
        <dbReference type="EMBL" id="AQS54271.1"/>
    </source>
</evidence>
<reference evidence="8 9" key="1">
    <citation type="journal article" date="2014" name="Int. J. Syst. Evol. Microbiol.">
        <title>Jeotgalibaca dankookensis gen. nov., sp. nov., a member of the family Carnobacteriaceae, isolated from seujeot (Korean traditional food).</title>
        <authorList>
            <person name="Lee D.G."/>
            <person name="Trujillo M.E."/>
            <person name="Kang H."/>
            <person name="Ahn T.Y."/>
        </authorList>
    </citation>
    <scope>NUCLEOTIDE SEQUENCE [LARGE SCALE GENOMIC DNA]</scope>
    <source>
        <strain evidence="8 9">EX-07</strain>
    </source>
</reference>
<evidence type="ECO:0000256" key="1">
    <source>
        <dbReference type="ARBA" id="ARBA00004651"/>
    </source>
</evidence>
<evidence type="ECO:0000256" key="4">
    <source>
        <dbReference type="ARBA" id="ARBA00022692"/>
    </source>
</evidence>
<keyword evidence="4 7" id="KW-0812">Transmembrane</keyword>
<dbReference type="RefSeq" id="WP_062469710.1">
    <property type="nucleotide sequence ID" value="NZ_BBYN01000014.1"/>
</dbReference>
<evidence type="ECO:0000313" key="9">
    <source>
        <dbReference type="Proteomes" id="UP000188993"/>
    </source>
</evidence>
<feature type="transmembrane region" description="Helical" evidence="7">
    <location>
        <begin position="359"/>
        <end position="380"/>
    </location>
</feature>
<proteinExistence type="predicted"/>
<gene>
    <name evidence="8" type="primary">mepA_3</name>
    <name evidence="8" type="ORF">BW727_101947</name>
</gene>
<dbReference type="STRING" id="708126.BW727_101947"/>
<dbReference type="PIRSF" id="PIRSF006603">
    <property type="entry name" value="DinF"/>
    <property type="match status" value="1"/>
</dbReference>
<feature type="transmembrane region" description="Helical" evidence="7">
    <location>
        <begin position="414"/>
        <end position="435"/>
    </location>
</feature>
<keyword evidence="3" id="KW-1003">Cell membrane</keyword>
<dbReference type="PANTHER" id="PTHR43823:SF3">
    <property type="entry name" value="MULTIDRUG EXPORT PROTEIN MEPA"/>
    <property type="match status" value="1"/>
</dbReference>
<feature type="transmembrane region" description="Helical" evidence="7">
    <location>
        <begin position="244"/>
        <end position="264"/>
    </location>
</feature>
<feature type="transmembrane region" description="Helical" evidence="7">
    <location>
        <begin position="387"/>
        <end position="408"/>
    </location>
</feature>
<dbReference type="Proteomes" id="UP000188993">
    <property type="component" value="Chromosome"/>
</dbReference>
<keyword evidence="9" id="KW-1185">Reference proteome</keyword>
<dbReference type="EMBL" id="CP019728">
    <property type="protein sequence ID" value="AQS54271.1"/>
    <property type="molecule type" value="Genomic_DNA"/>
</dbReference>
<evidence type="ECO:0000256" key="2">
    <source>
        <dbReference type="ARBA" id="ARBA00022448"/>
    </source>
</evidence>
<sequence>MNIQLSDHFTYCKLLRFTIPSIAMMIITSIYGVVDGLFVSNVVGAEAFAAVNLIMPFAMIFASISFMLSTGGSALVGKIIGEGNVEKGNQIFSMLVYLIIGIGIIFGIFGIVFLEPIAIMIGATEELLQYSIPYGTILFISLPFFMLQTTFQVFFVVAEKPHMGLIISIAAGLTNVFLDFLFIYFFRWGVTGAAAATAMSEIVGGMIPFIYFLRKNTSTLRLVRPKWNGKAVIKSATNGASEMLTNLSMSLVSVLYNFQLIKIAGADGVAAYGVIMYVTFIFSGIFIGYSIGSAPLISFNYGARNSQELKNLFKKSLILIGLASLVLVLIAEFLATPLARIFVGYDLELLIITSRALKLFSLSFLFSGINMFASSFFTALSNGFVSALISILRTLVFQVIMIFLLPLLFGLDGIWLAVVIAELLTLFFTVFAFLVTKRYYRFM</sequence>
<dbReference type="OrthoDB" id="9811110at2"/>
<feature type="transmembrane region" description="Helical" evidence="7">
    <location>
        <begin position="92"/>
        <end position="114"/>
    </location>
</feature>
<keyword evidence="6 7" id="KW-0472">Membrane</keyword>
<keyword evidence="2" id="KW-0813">Transport</keyword>
<feature type="transmembrane region" description="Helical" evidence="7">
    <location>
        <begin position="14"/>
        <end position="34"/>
    </location>
</feature>
<evidence type="ECO:0000256" key="5">
    <source>
        <dbReference type="ARBA" id="ARBA00022989"/>
    </source>
</evidence>
<comment type="subcellular location">
    <subcellularLocation>
        <location evidence="1">Cell membrane</location>
        <topology evidence="1">Multi-pass membrane protein</topology>
    </subcellularLocation>
</comment>
<feature type="transmembrane region" description="Helical" evidence="7">
    <location>
        <begin position="192"/>
        <end position="213"/>
    </location>
</feature>
<keyword evidence="5 7" id="KW-1133">Transmembrane helix</keyword>
<dbReference type="Pfam" id="PF01554">
    <property type="entry name" value="MatE"/>
    <property type="match status" value="2"/>
</dbReference>
<feature type="transmembrane region" description="Helical" evidence="7">
    <location>
        <begin position="54"/>
        <end position="80"/>
    </location>
</feature>
<dbReference type="GO" id="GO:0042910">
    <property type="term" value="F:xenobiotic transmembrane transporter activity"/>
    <property type="evidence" value="ECO:0007669"/>
    <property type="project" value="InterPro"/>
</dbReference>
<dbReference type="KEGG" id="jda:BW727_101947"/>
<protein>
    <submittedName>
        <fullName evidence="8">Multidrug export protein MepA</fullName>
    </submittedName>
</protein>
<organism evidence="8 9">
    <name type="scientific">Jeotgalibaca dankookensis</name>
    <dbReference type="NCBI Taxonomy" id="708126"/>
    <lineage>
        <taxon>Bacteria</taxon>
        <taxon>Bacillati</taxon>
        <taxon>Bacillota</taxon>
        <taxon>Bacilli</taxon>
        <taxon>Lactobacillales</taxon>
        <taxon>Carnobacteriaceae</taxon>
        <taxon>Jeotgalibaca</taxon>
    </lineage>
</organism>
<feature type="transmembrane region" description="Helical" evidence="7">
    <location>
        <begin position="165"/>
        <end position="186"/>
    </location>
</feature>
<feature type="transmembrane region" description="Helical" evidence="7">
    <location>
        <begin position="317"/>
        <end position="339"/>
    </location>
</feature>
<accession>A0A1S6IRU3</accession>
<dbReference type="GO" id="GO:0015297">
    <property type="term" value="F:antiporter activity"/>
    <property type="evidence" value="ECO:0007669"/>
    <property type="project" value="InterPro"/>
</dbReference>